<organism evidence="12 13">
    <name type="scientific">Pinctada imbricata</name>
    <name type="common">Atlantic pearl-oyster</name>
    <name type="synonym">Pinctada martensii</name>
    <dbReference type="NCBI Taxonomy" id="66713"/>
    <lineage>
        <taxon>Eukaryota</taxon>
        <taxon>Metazoa</taxon>
        <taxon>Spiralia</taxon>
        <taxon>Lophotrochozoa</taxon>
        <taxon>Mollusca</taxon>
        <taxon>Bivalvia</taxon>
        <taxon>Autobranchia</taxon>
        <taxon>Pteriomorphia</taxon>
        <taxon>Pterioida</taxon>
        <taxon>Pterioidea</taxon>
        <taxon>Pteriidae</taxon>
        <taxon>Pinctada</taxon>
    </lineage>
</organism>
<name>A0AA89C1E4_PINIB</name>
<reference evidence="12" key="1">
    <citation type="submission" date="2019-08" db="EMBL/GenBank/DDBJ databases">
        <title>The improved chromosome-level genome for the pearl oyster Pinctada fucata martensii using PacBio sequencing and Hi-C.</title>
        <authorList>
            <person name="Zheng Z."/>
        </authorList>
    </citation>
    <scope>NUCLEOTIDE SEQUENCE</scope>
    <source>
        <strain evidence="12">ZZ-2019</strain>
        <tissue evidence="12">Adductor muscle</tissue>
    </source>
</reference>
<evidence type="ECO:0000259" key="11">
    <source>
        <dbReference type="PROSITE" id="PS50262"/>
    </source>
</evidence>
<keyword evidence="8" id="KW-0325">Glycoprotein</keyword>
<feature type="domain" description="G-protein coupled receptors family 1 profile" evidence="11">
    <location>
        <begin position="1"/>
        <end position="144"/>
    </location>
</feature>
<evidence type="ECO:0000256" key="9">
    <source>
        <dbReference type="ARBA" id="ARBA00023224"/>
    </source>
</evidence>
<dbReference type="PROSITE" id="PS50262">
    <property type="entry name" value="G_PROTEIN_RECEP_F1_2"/>
    <property type="match status" value="1"/>
</dbReference>
<keyword evidence="5" id="KW-0297">G-protein coupled receptor</keyword>
<dbReference type="GO" id="GO:0007204">
    <property type="term" value="P:positive regulation of cytosolic calcium ion concentration"/>
    <property type="evidence" value="ECO:0007669"/>
    <property type="project" value="TreeGrafter"/>
</dbReference>
<dbReference type="SUPFAM" id="SSF81321">
    <property type="entry name" value="Family A G protein-coupled receptor-like"/>
    <property type="match status" value="1"/>
</dbReference>
<proteinExistence type="predicted"/>
<dbReference type="Proteomes" id="UP001186944">
    <property type="component" value="Unassembled WGS sequence"/>
</dbReference>
<feature type="transmembrane region" description="Helical" evidence="10">
    <location>
        <begin position="43"/>
        <end position="67"/>
    </location>
</feature>
<evidence type="ECO:0000256" key="4">
    <source>
        <dbReference type="ARBA" id="ARBA00022989"/>
    </source>
</evidence>
<dbReference type="InterPro" id="IPR000276">
    <property type="entry name" value="GPCR_Rhodpsn"/>
</dbReference>
<evidence type="ECO:0000256" key="2">
    <source>
        <dbReference type="ARBA" id="ARBA00022475"/>
    </source>
</evidence>
<gene>
    <name evidence="12" type="ORF">FSP39_009705</name>
</gene>
<evidence type="ECO:0000256" key="3">
    <source>
        <dbReference type="ARBA" id="ARBA00022692"/>
    </source>
</evidence>
<feature type="transmembrane region" description="Helical" evidence="10">
    <location>
        <begin position="87"/>
        <end position="107"/>
    </location>
</feature>
<dbReference type="GO" id="GO:0005886">
    <property type="term" value="C:plasma membrane"/>
    <property type="evidence" value="ECO:0007669"/>
    <property type="project" value="UniProtKB-SubCell"/>
</dbReference>
<dbReference type="Pfam" id="PF00001">
    <property type="entry name" value="7tm_1"/>
    <property type="match status" value="1"/>
</dbReference>
<keyword evidence="2" id="KW-1003">Cell membrane</keyword>
<dbReference type="Gene3D" id="1.20.1070.10">
    <property type="entry name" value="Rhodopsin 7-helix transmembrane proteins"/>
    <property type="match status" value="1"/>
</dbReference>
<comment type="subcellular location">
    <subcellularLocation>
        <location evidence="1">Cell membrane</location>
        <topology evidence="1">Multi-pass membrane protein</topology>
    </subcellularLocation>
</comment>
<keyword evidence="6 10" id="KW-0472">Membrane</keyword>
<keyword evidence="9" id="KW-0807">Transducer</keyword>
<protein>
    <recommendedName>
        <fullName evidence="11">G-protein coupled receptors family 1 profile domain-containing protein</fullName>
    </recommendedName>
</protein>
<comment type="caution">
    <text evidence="12">The sequence shown here is derived from an EMBL/GenBank/DDBJ whole genome shotgun (WGS) entry which is preliminary data.</text>
</comment>
<dbReference type="InterPro" id="IPR008365">
    <property type="entry name" value="Prostanoid_rcpt"/>
</dbReference>
<dbReference type="GO" id="GO:0007189">
    <property type="term" value="P:adenylate cyclase-activating G protein-coupled receptor signaling pathway"/>
    <property type="evidence" value="ECO:0007669"/>
    <property type="project" value="TreeGrafter"/>
</dbReference>
<dbReference type="PANTHER" id="PTHR11866:SF16">
    <property type="entry name" value="PROSTAGLANDIN E2 RECEPTOR EP4 SUBTYPE-LIKE PROTEIN"/>
    <property type="match status" value="1"/>
</dbReference>
<evidence type="ECO:0000256" key="1">
    <source>
        <dbReference type="ARBA" id="ARBA00004651"/>
    </source>
</evidence>
<evidence type="ECO:0000256" key="5">
    <source>
        <dbReference type="ARBA" id="ARBA00023040"/>
    </source>
</evidence>
<keyword evidence="13" id="KW-1185">Reference proteome</keyword>
<dbReference type="GO" id="GO:0004930">
    <property type="term" value="F:G protein-coupled receptor activity"/>
    <property type="evidence" value="ECO:0007669"/>
    <property type="project" value="UniProtKB-KW"/>
</dbReference>
<keyword evidence="4 10" id="KW-1133">Transmembrane helix</keyword>
<evidence type="ECO:0000256" key="10">
    <source>
        <dbReference type="SAM" id="Phobius"/>
    </source>
</evidence>
<dbReference type="InterPro" id="IPR017452">
    <property type="entry name" value="GPCR_Rhodpsn_7TM"/>
</dbReference>
<keyword evidence="3 10" id="KW-0812">Transmembrane</keyword>
<evidence type="ECO:0000313" key="12">
    <source>
        <dbReference type="EMBL" id="KAK3104767.1"/>
    </source>
</evidence>
<dbReference type="PANTHER" id="PTHR11866">
    <property type="entry name" value="G-PROTEIN COUPLED RECEPTOR FAMILY 1 MEMBER"/>
    <property type="match status" value="1"/>
</dbReference>
<evidence type="ECO:0000256" key="6">
    <source>
        <dbReference type="ARBA" id="ARBA00023136"/>
    </source>
</evidence>
<evidence type="ECO:0000313" key="13">
    <source>
        <dbReference type="Proteomes" id="UP001186944"/>
    </source>
</evidence>
<dbReference type="AlphaFoldDB" id="A0AA89C1E4"/>
<accession>A0AA89C1E4</accession>
<evidence type="ECO:0000256" key="8">
    <source>
        <dbReference type="ARBA" id="ARBA00023180"/>
    </source>
</evidence>
<dbReference type="EMBL" id="VSWD01000004">
    <property type="protein sequence ID" value="KAK3104767.1"/>
    <property type="molecule type" value="Genomic_DNA"/>
</dbReference>
<sequence length="185" mass="21185">MLAAIICALPLVGIGKVNRFYPGTWCFIDFASHETGNVVDTYLYAVLGLVIFVTTVTLNVIVVIILIKRVVVVKAKFGKQKTLRNDIYVILFVLSIVVVFSVLWTPLSAHMIQNINSDEPGNGKKEFLVGRLAITNQMVDPWIYIVLRKENFEFLERLYKRFYTMRKEKNDSNSDSMNIDEMNKN</sequence>
<keyword evidence="7" id="KW-0675">Receptor</keyword>
<evidence type="ECO:0000256" key="7">
    <source>
        <dbReference type="ARBA" id="ARBA00023170"/>
    </source>
</evidence>